<dbReference type="GO" id="GO:0030246">
    <property type="term" value="F:carbohydrate binding"/>
    <property type="evidence" value="ECO:0007669"/>
    <property type="project" value="InterPro"/>
</dbReference>
<keyword evidence="4" id="KW-1185">Reference proteome</keyword>
<name>A0A926KKS7_9BACL</name>
<feature type="signal peptide" evidence="1">
    <location>
        <begin position="1"/>
        <end position="25"/>
    </location>
</feature>
<dbReference type="InterPro" id="IPR001119">
    <property type="entry name" value="SLH_dom"/>
</dbReference>
<evidence type="ECO:0000256" key="1">
    <source>
        <dbReference type="SAM" id="SignalP"/>
    </source>
</evidence>
<dbReference type="InterPro" id="IPR008965">
    <property type="entry name" value="CBM2/CBM3_carb-bd_dom_sf"/>
</dbReference>
<feature type="domain" description="SLH" evidence="2">
    <location>
        <begin position="159"/>
        <end position="222"/>
    </location>
</feature>
<gene>
    <name evidence="3" type="ORF">ICC18_01570</name>
</gene>
<dbReference type="PANTHER" id="PTHR43308:SF5">
    <property type="entry name" value="S-LAYER PROTEIN _ PEPTIDOGLYCAN ENDO-BETA-N-ACETYLGLUCOSAMINIDASE"/>
    <property type="match status" value="1"/>
</dbReference>
<evidence type="ECO:0000313" key="3">
    <source>
        <dbReference type="EMBL" id="MBD0378811.1"/>
    </source>
</evidence>
<dbReference type="PROSITE" id="PS51272">
    <property type="entry name" value="SLH"/>
    <property type="match status" value="3"/>
</dbReference>
<feature type="chain" id="PRO_5037402830" evidence="1">
    <location>
        <begin position="26"/>
        <end position="340"/>
    </location>
</feature>
<keyword evidence="1" id="KW-0732">Signal</keyword>
<proteinExistence type="predicted"/>
<evidence type="ECO:0000259" key="2">
    <source>
        <dbReference type="PROSITE" id="PS51272"/>
    </source>
</evidence>
<dbReference type="RefSeq" id="WP_188172622.1">
    <property type="nucleotide sequence ID" value="NZ_JACVVD010000001.1"/>
</dbReference>
<dbReference type="Pfam" id="PF00395">
    <property type="entry name" value="SLH"/>
    <property type="match status" value="3"/>
</dbReference>
<dbReference type="AlphaFoldDB" id="A0A926KKS7"/>
<dbReference type="CDD" id="cd08547">
    <property type="entry name" value="Type_II_cohesin"/>
    <property type="match status" value="1"/>
</dbReference>
<dbReference type="InterPro" id="IPR051465">
    <property type="entry name" value="Cell_Envelope_Struct_Comp"/>
</dbReference>
<dbReference type="Gene3D" id="2.60.40.680">
    <property type="match status" value="1"/>
</dbReference>
<accession>A0A926KKS7</accession>
<comment type="caution">
    <text evidence="3">The sequence shown here is derived from an EMBL/GenBank/DDBJ whole genome shotgun (WGS) entry which is preliminary data.</text>
</comment>
<reference evidence="3" key="1">
    <citation type="submission" date="2020-09" db="EMBL/GenBank/DDBJ databases">
        <title>Draft Genome Sequence of Paenibacillus sp. WST5.</title>
        <authorList>
            <person name="Bao Z."/>
        </authorList>
    </citation>
    <scope>NUCLEOTIDE SEQUENCE</scope>
    <source>
        <strain evidence="3">WST5</strain>
    </source>
</reference>
<evidence type="ECO:0000313" key="4">
    <source>
        <dbReference type="Proteomes" id="UP000650466"/>
    </source>
</evidence>
<dbReference type="SUPFAM" id="SSF49384">
    <property type="entry name" value="Carbohydrate-binding domain"/>
    <property type="match status" value="1"/>
</dbReference>
<dbReference type="EMBL" id="JACVVD010000001">
    <property type="protein sequence ID" value="MBD0378811.1"/>
    <property type="molecule type" value="Genomic_DNA"/>
</dbReference>
<dbReference type="PANTHER" id="PTHR43308">
    <property type="entry name" value="OUTER MEMBRANE PROTEIN ALPHA-RELATED"/>
    <property type="match status" value="1"/>
</dbReference>
<feature type="domain" description="SLH" evidence="2">
    <location>
        <begin position="286"/>
        <end position="340"/>
    </location>
</feature>
<dbReference type="Proteomes" id="UP000650466">
    <property type="component" value="Unassembled WGS sequence"/>
</dbReference>
<organism evidence="3 4">
    <name type="scientific">Paenibacillus sedimenti</name>
    <dbReference type="NCBI Taxonomy" id="2770274"/>
    <lineage>
        <taxon>Bacteria</taxon>
        <taxon>Bacillati</taxon>
        <taxon>Bacillota</taxon>
        <taxon>Bacilli</taxon>
        <taxon>Bacillales</taxon>
        <taxon>Paenibacillaceae</taxon>
        <taxon>Paenibacillus</taxon>
    </lineage>
</organism>
<feature type="domain" description="SLH" evidence="2">
    <location>
        <begin position="224"/>
        <end position="284"/>
    </location>
</feature>
<sequence>MRRKHLSVSLALLLFILLLPVTALAADTASYSLTISNDKPEGGQEVQVTVKGHNLKDLYAYEVNFVYDAGRLRFKQAKSEIPGFTVPALVKEDRIQFAGTKIGDDPGVNGDATLCIITFEAIGKGKAKVELTDVKLVNSQLASTTQKAGMQIATDIQNGKLVAFRDIAGHWAREAIEKAVKLGFVNGYEDDTFRPQGLITRAEFTVMLARALQLPDNGDKKQSFADLERIPEWARSSISAAMAAGIVDGYDDNTFRSDNRITRAEMTAMVARAVKLNVDTAAVSTFADADHIPDWAYPIVTAAHKAGLIQGRDGNLFVPADHATRAEAVTLILSVMTYKK</sequence>
<protein>
    <submittedName>
        <fullName evidence="3">S-layer homology domain-containing protein</fullName>
    </submittedName>
</protein>